<feature type="domain" description="Oxo-4-hydroxy-4-carboxy-5-ureidoimidazoline decarboxylase" evidence="7">
    <location>
        <begin position="45"/>
        <end position="98"/>
    </location>
</feature>
<evidence type="ECO:0000256" key="4">
    <source>
        <dbReference type="ARBA" id="ARBA00022631"/>
    </source>
</evidence>
<dbReference type="AlphaFoldDB" id="A0A5B7J4R5"/>
<comment type="pathway">
    <text evidence="2">Purine metabolism; urate degradation; (S)-allantoin from urate: step 3/3.</text>
</comment>
<dbReference type="SUPFAM" id="SSF158694">
    <property type="entry name" value="UraD-Like"/>
    <property type="match status" value="1"/>
</dbReference>
<name>A0A5B7J4R5_PORTR</name>
<comment type="caution">
    <text evidence="8">The sequence shown here is derived from an EMBL/GenBank/DDBJ whole genome shotgun (WGS) entry which is preliminary data.</text>
</comment>
<evidence type="ECO:0000256" key="5">
    <source>
        <dbReference type="ARBA" id="ARBA00022793"/>
    </source>
</evidence>
<keyword evidence="6" id="KW-0456">Lyase</keyword>
<evidence type="ECO:0000313" key="9">
    <source>
        <dbReference type="Proteomes" id="UP000324222"/>
    </source>
</evidence>
<dbReference type="EC" id="4.1.1.97" evidence="3"/>
<evidence type="ECO:0000256" key="6">
    <source>
        <dbReference type="ARBA" id="ARBA00023239"/>
    </source>
</evidence>
<comment type="catalytic activity">
    <reaction evidence="1">
        <text>5-hydroxy-2-oxo-4-ureido-2,5-dihydro-1H-imidazole-5-carboxylate + H(+) = (S)-allantoin + CO2</text>
        <dbReference type="Rhea" id="RHEA:26301"/>
        <dbReference type="ChEBI" id="CHEBI:15378"/>
        <dbReference type="ChEBI" id="CHEBI:15678"/>
        <dbReference type="ChEBI" id="CHEBI:16526"/>
        <dbReference type="ChEBI" id="CHEBI:58639"/>
        <dbReference type="EC" id="4.1.1.97"/>
    </reaction>
</comment>
<dbReference type="GO" id="GO:0019628">
    <property type="term" value="P:urate catabolic process"/>
    <property type="evidence" value="ECO:0007669"/>
    <property type="project" value="TreeGrafter"/>
</dbReference>
<dbReference type="InterPro" id="IPR018020">
    <property type="entry name" value="OHCU_decarboxylase"/>
</dbReference>
<sequence>MKIKIKERLRTLADRQKPRAARLQCEMTSQTSLLLPTTIKISQVNSLTDEDFIIKFGNVIEHCSLVAAAVAKSRPFQSLQHLHAEICSFIDELPVKDVMRS</sequence>
<dbReference type="PANTHER" id="PTHR43466">
    <property type="entry name" value="2-OXO-4-HYDROXY-4-CARBOXY-5-UREIDOIMIDAZOLINE DECARBOXYLASE-RELATED"/>
    <property type="match status" value="1"/>
</dbReference>
<evidence type="ECO:0000256" key="3">
    <source>
        <dbReference type="ARBA" id="ARBA00012257"/>
    </source>
</evidence>
<dbReference type="InterPro" id="IPR036778">
    <property type="entry name" value="OHCU_decarboxylase_sf"/>
</dbReference>
<reference evidence="8 9" key="1">
    <citation type="submission" date="2019-05" db="EMBL/GenBank/DDBJ databases">
        <title>Another draft genome of Portunus trituberculatus and its Hox gene families provides insights of decapod evolution.</title>
        <authorList>
            <person name="Jeong J.-H."/>
            <person name="Song I."/>
            <person name="Kim S."/>
            <person name="Choi T."/>
            <person name="Kim D."/>
            <person name="Ryu S."/>
            <person name="Kim W."/>
        </authorList>
    </citation>
    <scope>NUCLEOTIDE SEQUENCE [LARGE SCALE GENOMIC DNA]</scope>
    <source>
        <tissue evidence="8">Muscle</tissue>
    </source>
</reference>
<dbReference type="GO" id="GO:0006144">
    <property type="term" value="P:purine nucleobase metabolic process"/>
    <property type="evidence" value="ECO:0007669"/>
    <property type="project" value="UniProtKB-KW"/>
</dbReference>
<dbReference type="GO" id="GO:0051997">
    <property type="term" value="F:2-oxo-4-hydroxy-4-carboxy-5-ureidoimidazoline decarboxylase activity"/>
    <property type="evidence" value="ECO:0007669"/>
    <property type="project" value="UniProtKB-EC"/>
</dbReference>
<organism evidence="8 9">
    <name type="scientific">Portunus trituberculatus</name>
    <name type="common">Swimming crab</name>
    <name type="synonym">Neptunus trituberculatus</name>
    <dbReference type="NCBI Taxonomy" id="210409"/>
    <lineage>
        <taxon>Eukaryota</taxon>
        <taxon>Metazoa</taxon>
        <taxon>Ecdysozoa</taxon>
        <taxon>Arthropoda</taxon>
        <taxon>Crustacea</taxon>
        <taxon>Multicrustacea</taxon>
        <taxon>Malacostraca</taxon>
        <taxon>Eumalacostraca</taxon>
        <taxon>Eucarida</taxon>
        <taxon>Decapoda</taxon>
        <taxon>Pleocyemata</taxon>
        <taxon>Brachyura</taxon>
        <taxon>Eubrachyura</taxon>
        <taxon>Portunoidea</taxon>
        <taxon>Portunidae</taxon>
        <taxon>Portuninae</taxon>
        <taxon>Portunus</taxon>
    </lineage>
</organism>
<dbReference type="OrthoDB" id="9970124at2759"/>
<evidence type="ECO:0000313" key="8">
    <source>
        <dbReference type="EMBL" id="MPC87504.1"/>
    </source>
</evidence>
<dbReference type="EMBL" id="VSRR010074715">
    <property type="protein sequence ID" value="MPC87504.1"/>
    <property type="molecule type" value="Genomic_DNA"/>
</dbReference>
<evidence type="ECO:0000256" key="2">
    <source>
        <dbReference type="ARBA" id="ARBA00004754"/>
    </source>
</evidence>
<accession>A0A5B7J4R5</accession>
<evidence type="ECO:0000256" key="1">
    <source>
        <dbReference type="ARBA" id="ARBA00001163"/>
    </source>
</evidence>
<dbReference type="GO" id="GO:0005777">
    <property type="term" value="C:peroxisome"/>
    <property type="evidence" value="ECO:0007669"/>
    <property type="project" value="TreeGrafter"/>
</dbReference>
<keyword evidence="5" id="KW-0210">Decarboxylase</keyword>
<dbReference type="PANTHER" id="PTHR43466:SF1">
    <property type="entry name" value="2-OXO-4-HYDROXY-4-CARBOXY-5-UREIDOIMIDAZOLINE DECARBOXYLASE-RELATED"/>
    <property type="match status" value="1"/>
</dbReference>
<dbReference type="Gene3D" id="1.10.3330.10">
    <property type="entry name" value="Oxo-4-hydroxy-4-carboxy-5-ureidoimidazoline decarboxylase"/>
    <property type="match status" value="1"/>
</dbReference>
<proteinExistence type="predicted"/>
<dbReference type="Proteomes" id="UP000324222">
    <property type="component" value="Unassembled WGS sequence"/>
</dbReference>
<keyword evidence="4" id="KW-0659">Purine metabolism</keyword>
<keyword evidence="9" id="KW-1185">Reference proteome</keyword>
<dbReference type="Pfam" id="PF09349">
    <property type="entry name" value="OHCU_decarbox"/>
    <property type="match status" value="1"/>
</dbReference>
<evidence type="ECO:0000259" key="7">
    <source>
        <dbReference type="Pfam" id="PF09349"/>
    </source>
</evidence>
<protein>
    <recommendedName>
        <fullName evidence="3">2-oxo-4-hydroxy-4-carboxy-5-ureidoimidazoline decarboxylase</fullName>
        <ecNumber evidence="3">4.1.1.97</ecNumber>
    </recommendedName>
</protein>
<gene>
    <name evidence="8" type="primary">urad_1</name>
    <name evidence="8" type="ORF">E2C01_082366</name>
</gene>